<evidence type="ECO:0000313" key="4">
    <source>
        <dbReference type="Proteomes" id="UP000824681"/>
    </source>
</evidence>
<dbReference type="Proteomes" id="UP000824681">
    <property type="component" value="Chromosome"/>
</dbReference>
<evidence type="ECO:0000256" key="1">
    <source>
        <dbReference type="SAM" id="Phobius"/>
    </source>
</evidence>
<feature type="transmembrane region" description="Helical" evidence="1">
    <location>
        <begin position="457"/>
        <end position="475"/>
    </location>
</feature>
<feature type="transmembrane region" description="Helical" evidence="1">
    <location>
        <begin position="518"/>
        <end position="540"/>
    </location>
</feature>
<keyword evidence="4" id="KW-1185">Reference proteome</keyword>
<feature type="transmembrane region" description="Helical" evidence="1">
    <location>
        <begin position="71"/>
        <end position="92"/>
    </location>
</feature>
<feature type="transmembrane region" description="Helical" evidence="1">
    <location>
        <begin position="487"/>
        <end position="506"/>
    </location>
</feature>
<name>A0ABX8TTK6_9ACTN</name>
<evidence type="ECO:0000259" key="2">
    <source>
        <dbReference type="Pfam" id="PF13231"/>
    </source>
</evidence>
<feature type="domain" description="Glycosyltransferase RgtA/B/C/D-like" evidence="2">
    <location>
        <begin position="171"/>
        <end position="277"/>
    </location>
</feature>
<keyword evidence="1" id="KW-1133">Transmembrane helix</keyword>
<reference evidence="3 4" key="1">
    <citation type="journal article" date="2021" name="ACS Chem. Biol.">
        <title>Genomic-Led Discovery of a Novel Glycopeptide Antibiotic by Nonomuraea coxensis DSM 45129.</title>
        <authorList>
            <person name="Yushchuk O."/>
            <person name="Vior N.M."/>
            <person name="Andreo-Vidal A."/>
            <person name="Berini F."/>
            <person name="Ruckert C."/>
            <person name="Busche T."/>
            <person name="Binda E."/>
            <person name="Kalinowski J."/>
            <person name="Truman A.W."/>
            <person name="Marinelli F."/>
        </authorList>
    </citation>
    <scope>NUCLEOTIDE SEQUENCE [LARGE SCALE GENOMIC DNA]</scope>
    <source>
        <strain evidence="3 4">DSM 45129</strain>
    </source>
</reference>
<sequence>MERRLLPGRALAALSVAPALAVAGWLLAGLPLLLLGRFAPLPALLLGLPAAAFLTWAGTRARAGEGVGETAWWQVAAVTAIAVASGVFNAVLHSEQLAVRRDPATYAQYTAWIARHGALPIDVRPEAFGGADPALVFESAGLYRVDGGVEPQFMPGAPMLFALGDWLGAPFVMPAVLGALAVLTVAGVTARLAGARWAAVAAAAFAVSLPVLYTSRTTFSEIPSLILLFGGLALTYDALERPDGRAGWWRGALAGLVFGLAVLVRIDGLRDVLPVLAFSGLLVAMRRAGRPRGALGPPLLAGLAAGAGLGMLAAYLLSRSYLDYLSGSVRPLLLVCAAVLALTAAGTAAAPLLARLRPPRWAPAAGAGLVVLLMAALYARPWFQTVTRDPVTGDDRRTFEMIEVIQRANGLPADGRRLYFEQSLHWVAWYVGLPALVLATLAAALLTRRLLRDGTPFAWLLPLAVIGWTTVTTLVRPEITPDHPWAARRLVPVVIPGLVVLAAYGLDRVRAWSGGRRWVSALAVAAVLAPPAVTSIGTAFTPIERGEAAAVAAMCARLPERASVLIVERVTGERFTQVVRGMCGLPTARVARPAGMDVARDDETRRLAERVRAAGRVPVVLAAEADQVARYGAPVHVFALAARQDERSLLTPPDGTWSLRMNVWMAVMEGADVHSSPGRAQ</sequence>
<feature type="transmembrane region" description="Helical" evidence="1">
    <location>
        <begin position="12"/>
        <end position="35"/>
    </location>
</feature>
<protein>
    <recommendedName>
        <fullName evidence="2">Glycosyltransferase RgtA/B/C/D-like domain-containing protein</fullName>
    </recommendedName>
</protein>
<proteinExistence type="predicted"/>
<dbReference type="Pfam" id="PF13231">
    <property type="entry name" value="PMT_2"/>
    <property type="match status" value="1"/>
</dbReference>
<keyword evidence="1" id="KW-0812">Transmembrane</keyword>
<evidence type="ECO:0000313" key="3">
    <source>
        <dbReference type="EMBL" id="QYC38805.1"/>
    </source>
</evidence>
<feature type="transmembrane region" description="Helical" evidence="1">
    <location>
        <begin position="332"/>
        <end position="354"/>
    </location>
</feature>
<dbReference type="InterPro" id="IPR038731">
    <property type="entry name" value="RgtA/B/C-like"/>
</dbReference>
<feature type="transmembrane region" description="Helical" evidence="1">
    <location>
        <begin position="195"/>
        <end position="213"/>
    </location>
</feature>
<feature type="transmembrane region" description="Helical" evidence="1">
    <location>
        <begin position="219"/>
        <end position="236"/>
    </location>
</feature>
<dbReference type="RefSeq" id="WP_020546311.1">
    <property type="nucleotide sequence ID" value="NZ_CP068985.1"/>
</dbReference>
<gene>
    <name evidence="3" type="ORF">Nocox_05890</name>
</gene>
<feature type="transmembrane region" description="Helical" evidence="1">
    <location>
        <begin position="166"/>
        <end position="188"/>
    </location>
</feature>
<keyword evidence="1" id="KW-0472">Membrane</keyword>
<feature type="transmembrane region" description="Helical" evidence="1">
    <location>
        <begin position="426"/>
        <end position="445"/>
    </location>
</feature>
<feature type="transmembrane region" description="Helical" evidence="1">
    <location>
        <begin position="248"/>
        <end position="266"/>
    </location>
</feature>
<accession>A0ABX8TTK6</accession>
<dbReference type="EMBL" id="CP068985">
    <property type="protein sequence ID" value="QYC38805.1"/>
    <property type="molecule type" value="Genomic_DNA"/>
</dbReference>
<feature type="transmembrane region" description="Helical" evidence="1">
    <location>
        <begin position="300"/>
        <end position="317"/>
    </location>
</feature>
<organism evidence="3 4">
    <name type="scientific">Nonomuraea coxensis DSM 45129</name>
    <dbReference type="NCBI Taxonomy" id="1122611"/>
    <lineage>
        <taxon>Bacteria</taxon>
        <taxon>Bacillati</taxon>
        <taxon>Actinomycetota</taxon>
        <taxon>Actinomycetes</taxon>
        <taxon>Streptosporangiales</taxon>
        <taxon>Streptosporangiaceae</taxon>
        <taxon>Nonomuraea</taxon>
    </lineage>
</organism>
<feature type="transmembrane region" description="Helical" evidence="1">
    <location>
        <begin position="361"/>
        <end position="379"/>
    </location>
</feature>